<keyword evidence="6" id="KW-0732">Signal</keyword>
<feature type="binding site" description="covalent" evidence="4">
    <location>
        <position position="44"/>
    </location>
    <ligand>
        <name>heme c</name>
        <dbReference type="ChEBI" id="CHEBI:61717"/>
        <label>1</label>
    </ligand>
</feature>
<evidence type="ECO:0000256" key="3">
    <source>
        <dbReference type="ARBA" id="ARBA00023004"/>
    </source>
</evidence>
<feature type="binding site" description="covalent" evidence="4">
    <location>
        <position position="41"/>
    </location>
    <ligand>
        <name>heme c</name>
        <dbReference type="ChEBI" id="CHEBI:61717"/>
        <label>1</label>
    </ligand>
</feature>
<feature type="domain" description="Cytochrome c" evidence="7">
    <location>
        <begin position="119"/>
        <end position="209"/>
    </location>
</feature>
<dbReference type="PIRSF" id="PIRSF000005">
    <property type="entry name" value="Cytochrome_c4"/>
    <property type="match status" value="1"/>
</dbReference>
<dbReference type="GO" id="GO:0020037">
    <property type="term" value="F:heme binding"/>
    <property type="evidence" value="ECO:0007669"/>
    <property type="project" value="InterPro"/>
</dbReference>
<dbReference type="InterPro" id="IPR024167">
    <property type="entry name" value="Cytochrome_c4-like"/>
</dbReference>
<dbReference type="InterPro" id="IPR009056">
    <property type="entry name" value="Cyt_c-like_dom"/>
</dbReference>
<dbReference type="Proteomes" id="UP000283993">
    <property type="component" value="Unassembled WGS sequence"/>
</dbReference>
<dbReference type="Pfam" id="PF13442">
    <property type="entry name" value="Cytochrome_CBB3"/>
    <property type="match status" value="1"/>
</dbReference>
<evidence type="ECO:0000256" key="1">
    <source>
        <dbReference type="ARBA" id="ARBA00022617"/>
    </source>
</evidence>
<feature type="chain" id="PRO_5019287063" evidence="6">
    <location>
        <begin position="22"/>
        <end position="219"/>
    </location>
</feature>
<evidence type="ECO:0000256" key="6">
    <source>
        <dbReference type="SAM" id="SignalP"/>
    </source>
</evidence>
<comment type="PTM">
    <text evidence="4">Binds 2 heme c groups covalently per subunit.</text>
</comment>
<dbReference type="GO" id="GO:0005506">
    <property type="term" value="F:iron ion binding"/>
    <property type="evidence" value="ECO:0007669"/>
    <property type="project" value="InterPro"/>
</dbReference>
<evidence type="ECO:0000259" key="7">
    <source>
        <dbReference type="PROSITE" id="PS51007"/>
    </source>
</evidence>
<feature type="signal peptide" evidence="6">
    <location>
        <begin position="1"/>
        <end position="21"/>
    </location>
</feature>
<dbReference type="PROSITE" id="PS51007">
    <property type="entry name" value="CYTC"/>
    <property type="match status" value="2"/>
</dbReference>
<feature type="domain" description="Cytochrome c" evidence="7">
    <location>
        <begin position="21"/>
        <end position="108"/>
    </location>
</feature>
<feature type="binding site" description="axial binding residue" evidence="5">
    <location>
        <position position="186"/>
    </location>
    <ligand>
        <name>heme c</name>
        <dbReference type="ChEBI" id="CHEBI:61717"/>
        <label>2</label>
    </ligand>
    <ligandPart>
        <name>Fe</name>
        <dbReference type="ChEBI" id="CHEBI:18248"/>
    </ligandPart>
</feature>
<feature type="binding site" description="axial binding residue" evidence="5">
    <location>
        <position position="45"/>
    </location>
    <ligand>
        <name>heme c</name>
        <dbReference type="ChEBI" id="CHEBI:61717"/>
        <label>1</label>
    </ligand>
    <ligandPart>
        <name>Fe</name>
        <dbReference type="ChEBI" id="CHEBI:18248"/>
    </ligandPart>
</feature>
<dbReference type="InterPro" id="IPR036909">
    <property type="entry name" value="Cyt_c-like_dom_sf"/>
</dbReference>
<keyword evidence="1 4" id="KW-0349">Heme</keyword>
<dbReference type="EMBL" id="AYKH01000002">
    <property type="protein sequence ID" value="ROO29929.1"/>
    <property type="molecule type" value="Genomic_DNA"/>
</dbReference>
<dbReference type="RefSeq" id="WP_123630050.1">
    <property type="nucleotide sequence ID" value="NZ_AYKH01000002.1"/>
</dbReference>
<evidence type="ECO:0000256" key="2">
    <source>
        <dbReference type="ARBA" id="ARBA00022723"/>
    </source>
</evidence>
<dbReference type="PANTHER" id="PTHR33751:SF11">
    <property type="entry name" value="BLL4483 PROTEIN"/>
    <property type="match status" value="1"/>
</dbReference>
<dbReference type="PANTHER" id="PTHR33751">
    <property type="entry name" value="CBB3-TYPE CYTOCHROME C OXIDASE SUBUNIT FIXP"/>
    <property type="match status" value="1"/>
</dbReference>
<keyword evidence="9" id="KW-1185">Reference proteome</keyword>
<reference evidence="8 9" key="1">
    <citation type="submission" date="2013-10" db="EMBL/GenBank/DDBJ databases">
        <title>Salinisphaera orenii MK-B5 Genome Sequencing.</title>
        <authorList>
            <person name="Lai Q."/>
            <person name="Li C."/>
            <person name="Shao Z."/>
        </authorList>
    </citation>
    <scope>NUCLEOTIDE SEQUENCE [LARGE SCALE GENOMIC DNA]</scope>
    <source>
        <strain evidence="8 9">MK-B5</strain>
    </source>
</reference>
<dbReference type="Gene3D" id="1.10.760.10">
    <property type="entry name" value="Cytochrome c-like domain"/>
    <property type="match status" value="2"/>
</dbReference>
<feature type="binding site" description="covalent" evidence="4">
    <location>
        <position position="143"/>
    </location>
    <ligand>
        <name>heme c</name>
        <dbReference type="ChEBI" id="CHEBI:61717"/>
        <label>2</label>
    </ligand>
</feature>
<evidence type="ECO:0000313" key="8">
    <source>
        <dbReference type="EMBL" id="ROO29929.1"/>
    </source>
</evidence>
<dbReference type="SUPFAM" id="SSF46626">
    <property type="entry name" value="Cytochrome c"/>
    <property type="match status" value="2"/>
</dbReference>
<sequence length="219" mass="22423">MHGFTHWLLTAAMIATGSAAAAQPSGQTIANEGLGSDAAPCTSCHGADGGGNPAAGFPRLAGIGAPYLADQLDAFASGARDNAVMKPIAQALSDDQRRAVAEYYSGLPVPEQDSTDTDDIPAAGVELAEHGRWSDGLPACVQCHGPAGVGVGERFPPLAGQSATYIENQLRAWRNGKRPGGPMGLMAGVAAKLEEADLAPVARYFAAQSPTTDEADDHE</sequence>
<protein>
    <submittedName>
        <fullName evidence="8">Cytochrome C</fullName>
    </submittedName>
</protein>
<accession>A0A423PWH7</accession>
<proteinExistence type="predicted"/>
<organism evidence="8 9">
    <name type="scientific">Salinisphaera orenii MK-B5</name>
    <dbReference type="NCBI Taxonomy" id="856730"/>
    <lineage>
        <taxon>Bacteria</taxon>
        <taxon>Pseudomonadati</taxon>
        <taxon>Pseudomonadota</taxon>
        <taxon>Gammaproteobacteria</taxon>
        <taxon>Salinisphaerales</taxon>
        <taxon>Salinisphaeraceae</taxon>
        <taxon>Salinisphaera</taxon>
    </lineage>
</organism>
<dbReference type="GO" id="GO:0009055">
    <property type="term" value="F:electron transfer activity"/>
    <property type="evidence" value="ECO:0007669"/>
    <property type="project" value="InterPro"/>
</dbReference>
<dbReference type="GO" id="GO:0042597">
    <property type="term" value="C:periplasmic space"/>
    <property type="evidence" value="ECO:0007669"/>
    <property type="project" value="InterPro"/>
</dbReference>
<dbReference type="AlphaFoldDB" id="A0A423PWH7"/>
<feature type="binding site" description="covalent" evidence="4">
    <location>
        <position position="140"/>
    </location>
    <ligand>
        <name>heme c</name>
        <dbReference type="ChEBI" id="CHEBI:61717"/>
        <label>2</label>
    </ligand>
</feature>
<evidence type="ECO:0000256" key="4">
    <source>
        <dbReference type="PIRSR" id="PIRSR000005-1"/>
    </source>
</evidence>
<dbReference type="Pfam" id="PF00034">
    <property type="entry name" value="Cytochrom_C"/>
    <property type="match status" value="1"/>
</dbReference>
<feature type="binding site" description="axial binding residue" evidence="5">
    <location>
        <position position="144"/>
    </location>
    <ligand>
        <name>heme c</name>
        <dbReference type="ChEBI" id="CHEBI:61717"/>
        <label>2</label>
    </ligand>
    <ligandPart>
        <name>Fe</name>
        <dbReference type="ChEBI" id="CHEBI:18248"/>
    </ligandPart>
</feature>
<gene>
    <name evidence="8" type="ORF">SAOR_02310</name>
</gene>
<keyword evidence="2 5" id="KW-0479">Metal-binding</keyword>
<keyword evidence="3 5" id="KW-0408">Iron</keyword>
<comment type="caution">
    <text evidence="8">The sequence shown here is derived from an EMBL/GenBank/DDBJ whole genome shotgun (WGS) entry which is preliminary data.</text>
</comment>
<name>A0A423PWH7_9GAMM</name>
<evidence type="ECO:0000256" key="5">
    <source>
        <dbReference type="PIRSR" id="PIRSR000005-2"/>
    </source>
</evidence>
<dbReference type="InterPro" id="IPR050597">
    <property type="entry name" value="Cytochrome_c_Oxidase_Subunit"/>
</dbReference>
<evidence type="ECO:0000313" key="9">
    <source>
        <dbReference type="Proteomes" id="UP000283993"/>
    </source>
</evidence>
<feature type="binding site" description="axial binding residue" evidence="5">
    <location>
        <position position="85"/>
    </location>
    <ligand>
        <name>heme c</name>
        <dbReference type="ChEBI" id="CHEBI:61717"/>
        <label>1</label>
    </ligand>
    <ligandPart>
        <name>Fe</name>
        <dbReference type="ChEBI" id="CHEBI:18248"/>
    </ligandPart>
</feature>